<evidence type="ECO:0000256" key="7">
    <source>
        <dbReference type="RuleBase" id="RU364038"/>
    </source>
</evidence>
<protein>
    <recommendedName>
        <fullName evidence="7">Thiol:disulfide interchange protein</fullName>
    </recommendedName>
</protein>
<accession>A0ABV7EM21</accession>
<evidence type="ECO:0000259" key="9">
    <source>
        <dbReference type="Pfam" id="PF13098"/>
    </source>
</evidence>
<dbReference type="InterPro" id="IPR018950">
    <property type="entry name" value="DiS-bond_isomerase_DsbC/G_N"/>
</dbReference>
<comment type="subcellular location">
    <subcellularLocation>
        <location evidence="1 7">Periplasm</location>
    </subcellularLocation>
</comment>
<keyword evidence="5" id="KW-1015">Disulfide bond</keyword>
<dbReference type="PANTHER" id="PTHR35272">
    <property type="entry name" value="THIOL:DISULFIDE INTERCHANGE PROTEIN DSBC-RELATED"/>
    <property type="match status" value="1"/>
</dbReference>
<feature type="domain" description="Disulphide bond isomerase DsbC/G N-terminal" evidence="8">
    <location>
        <begin position="53"/>
        <end position="97"/>
    </location>
</feature>
<feature type="domain" description="Thioredoxin-like fold" evidence="9">
    <location>
        <begin position="131"/>
        <end position="244"/>
    </location>
</feature>
<dbReference type="SUPFAM" id="SSF54423">
    <property type="entry name" value="DsbC/DsbG N-terminal domain-like"/>
    <property type="match status" value="1"/>
</dbReference>
<evidence type="ECO:0000259" key="8">
    <source>
        <dbReference type="Pfam" id="PF10411"/>
    </source>
</evidence>
<organism evidence="10 11">
    <name type="scientific">Salinisphaera aquimarina</name>
    <dbReference type="NCBI Taxonomy" id="2094031"/>
    <lineage>
        <taxon>Bacteria</taxon>
        <taxon>Pseudomonadati</taxon>
        <taxon>Pseudomonadota</taxon>
        <taxon>Gammaproteobacteria</taxon>
        <taxon>Salinisphaerales</taxon>
        <taxon>Salinisphaeraceae</taxon>
        <taxon>Salinisphaera</taxon>
    </lineage>
</organism>
<dbReference type="SUPFAM" id="SSF52833">
    <property type="entry name" value="Thioredoxin-like"/>
    <property type="match status" value="1"/>
</dbReference>
<keyword evidence="4 7" id="KW-0574">Periplasm</keyword>
<proteinExistence type="inferred from homology"/>
<dbReference type="InterPro" id="IPR036249">
    <property type="entry name" value="Thioredoxin-like_sf"/>
</dbReference>
<evidence type="ECO:0000256" key="3">
    <source>
        <dbReference type="ARBA" id="ARBA00022729"/>
    </source>
</evidence>
<dbReference type="NCBIfam" id="NF008657">
    <property type="entry name" value="PRK11657.1"/>
    <property type="match status" value="1"/>
</dbReference>
<comment type="caution">
    <text evidence="10">The sequence shown here is derived from an EMBL/GenBank/DDBJ whole genome shotgun (WGS) entry which is preliminary data.</text>
</comment>
<reference evidence="11" key="1">
    <citation type="journal article" date="2019" name="Int. J. Syst. Evol. Microbiol.">
        <title>The Global Catalogue of Microorganisms (GCM) 10K type strain sequencing project: providing services to taxonomists for standard genome sequencing and annotation.</title>
        <authorList>
            <consortium name="The Broad Institute Genomics Platform"/>
            <consortium name="The Broad Institute Genome Sequencing Center for Infectious Disease"/>
            <person name="Wu L."/>
            <person name="Ma J."/>
        </authorList>
    </citation>
    <scope>NUCLEOTIDE SEQUENCE [LARGE SCALE GENOMIC DNA]</scope>
    <source>
        <strain evidence="11">KCTC 52640</strain>
    </source>
</reference>
<dbReference type="Proteomes" id="UP001595462">
    <property type="component" value="Unassembled WGS sequence"/>
</dbReference>
<keyword evidence="6 7" id="KW-0676">Redox-active center</keyword>
<evidence type="ECO:0000256" key="5">
    <source>
        <dbReference type="ARBA" id="ARBA00023157"/>
    </source>
</evidence>
<dbReference type="Pfam" id="PF10411">
    <property type="entry name" value="DsbC_N"/>
    <property type="match status" value="1"/>
</dbReference>
<dbReference type="InterPro" id="IPR009094">
    <property type="entry name" value="DiS-bond_isomerase_DsbC/G_N_sf"/>
</dbReference>
<comment type="similarity">
    <text evidence="2 7">Belongs to the thioredoxin family. DsbC subfamily.</text>
</comment>
<dbReference type="Gene3D" id="3.10.450.70">
    <property type="entry name" value="Disulphide bond isomerase, DsbC/G, N-terminal"/>
    <property type="match status" value="1"/>
</dbReference>
<dbReference type="EMBL" id="JBHRSS010000001">
    <property type="protein sequence ID" value="MFC3102880.1"/>
    <property type="molecule type" value="Genomic_DNA"/>
</dbReference>
<keyword evidence="10" id="KW-0560">Oxidoreductase</keyword>
<name>A0ABV7EM21_9GAMM</name>
<comment type="function">
    <text evidence="7">Required for disulfide bond formation in some periplasmic proteins. Acts by transferring its disulfide bond to other proteins and is reduced in the process.</text>
</comment>
<evidence type="ECO:0000256" key="6">
    <source>
        <dbReference type="ARBA" id="ARBA00023284"/>
    </source>
</evidence>
<evidence type="ECO:0000256" key="2">
    <source>
        <dbReference type="ARBA" id="ARBA00009813"/>
    </source>
</evidence>
<dbReference type="InterPro" id="IPR033954">
    <property type="entry name" value="DiS-bond_Isoase_DsbC/G"/>
</dbReference>
<keyword evidence="11" id="KW-1185">Reference proteome</keyword>
<dbReference type="GO" id="GO:0016491">
    <property type="term" value="F:oxidoreductase activity"/>
    <property type="evidence" value="ECO:0007669"/>
    <property type="project" value="UniProtKB-KW"/>
</dbReference>
<evidence type="ECO:0000256" key="1">
    <source>
        <dbReference type="ARBA" id="ARBA00004418"/>
    </source>
</evidence>
<dbReference type="InterPro" id="IPR012336">
    <property type="entry name" value="Thioredoxin-like_fold"/>
</dbReference>
<dbReference type="PANTHER" id="PTHR35272:SF4">
    <property type="entry name" value="THIOL:DISULFIDE INTERCHANGE PROTEIN DSBG"/>
    <property type="match status" value="1"/>
</dbReference>
<evidence type="ECO:0000313" key="10">
    <source>
        <dbReference type="EMBL" id="MFC3102880.1"/>
    </source>
</evidence>
<sequence length="264" mass="28491">MTRTARLSLILTITATAIGMYALVAWAAPEEESDSPAPVAAMEDRGMNILGSFDAPSGLTGYAATVQGRPMAIYVTEDGKHAVLGTLVDEQGNNLTADPLERISSGPQNKKAWDQLEDATWVRDGDADAPRIVYEITDPNCPYCNEFWQTARPWVEAGDVQIRHVMVGILKADSVPKAATIVGADDPEGALERQERNYASGGIEVTENISDAARDKVQDNNALMEALGYFATPTILYRKTNGDIGLKQGMPRGDDVEKILGPKP</sequence>
<keyword evidence="3 7" id="KW-0732">Signal</keyword>
<gene>
    <name evidence="10" type="primary">dsbG</name>
    <name evidence="10" type="ORF">ACFOSU_03140</name>
</gene>
<dbReference type="RefSeq" id="WP_380686349.1">
    <property type="nucleotide sequence ID" value="NZ_JBHRSS010000001.1"/>
</dbReference>
<dbReference type="InterPro" id="IPR051470">
    <property type="entry name" value="Thiol:disulfide_interchange"/>
</dbReference>
<dbReference type="Pfam" id="PF13098">
    <property type="entry name" value="Thioredoxin_2"/>
    <property type="match status" value="1"/>
</dbReference>
<dbReference type="Gene3D" id="3.40.30.10">
    <property type="entry name" value="Glutaredoxin"/>
    <property type="match status" value="1"/>
</dbReference>
<evidence type="ECO:0000256" key="4">
    <source>
        <dbReference type="ARBA" id="ARBA00022764"/>
    </source>
</evidence>
<dbReference type="CDD" id="cd03020">
    <property type="entry name" value="DsbA_DsbC_DsbG"/>
    <property type="match status" value="1"/>
</dbReference>
<evidence type="ECO:0000313" key="11">
    <source>
        <dbReference type="Proteomes" id="UP001595462"/>
    </source>
</evidence>